<keyword evidence="4" id="KW-1185">Reference proteome</keyword>
<dbReference type="STRING" id="43265.A0A545W4V1"/>
<accession>A0A545W4V1</accession>
<evidence type="ECO:0000259" key="2">
    <source>
        <dbReference type="Pfam" id="PF25484"/>
    </source>
</evidence>
<gene>
    <name evidence="3" type="ORF">IF1G_03578</name>
</gene>
<reference evidence="3 4" key="1">
    <citation type="journal article" date="2019" name="Appl. Microbiol. Biotechnol.">
        <title>Genome sequence of Isaria javanica and comparative genome analysis insights into family S53 peptidase evolution in fungal entomopathogens.</title>
        <authorList>
            <person name="Lin R."/>
            <person name="Zhang X."/>
            <person name="Xin B."/>
            <person name="Zou M."/>
            <person name="Gao Y."/>
            <person name="Qin F."/>
            <person name="Hu Q."/>
            <person name="Xie B."/>
            <person name="Cheng X."/>
        </authorList>
    </citation>
    <scope>NUCLEOTIDE SEQUENCE [LARGE SCALE GENOMIC DNA]</scope>
    <source>
        <strain evidence="3 4">IJ1G</strain>
    </source>
</reference>
<feature type="chain" id="PRO_5021782802" description="DUF7907 domain-containing protein" evidence="1">
    <location>
        <begin position="17"/>
        <end position="226"/>
    </location>
</feature>
<dbReference type="AlphaFoldDB" id="A0A545W4V1"/>
<proteinExistence type="predicted"/>
<dbReference type="EMBL" id="SPUK01000004">
    <property type="protein sequence ID" value="TQV97835.1"/>
    <property type="molecule type" value="Genomic_DNA"/>
</dbReference>
<name>A0A545W4V1_9HYPO</name>
<dbReference type="Pfam" id="PF25484">
    <property type="entry name" value="DUF7907"/>
    <property type="match status" value="1"/>
</dbReference>
<dbReference type="InterPro" id="IPR057229">
    <property type="entry name" value="DUF7907"/>
</dbReference>
<keyword evidence="1" id="KW-0732">Signal</keyword>
<evidence type="ECO:0000313" key="3">
    <source>
        <dbReference type="EMBL" id="TQV97835.1"/>
    </source>
</evidence>
<feature type="signal peptide" evidence="1">
    <location>
        <begin position="1"/>
        <end position="16"/>
    </location>
</feature>
<dbReference type="Proteomes" id="UP000315783">
    <property type="component" value="Unassembled WGS sequence"/>
</dbReference>
<organism evidence="3 4">
    <name type="scientific">Cordyceps javanica</name>
    <dbReference type="NCBI Taxonomy" id="43265"/>
    <lineage>
        <taxon>Eukaryota</taxon>
        <taxon>Fungi</taxon>
        <taxon>Dikarya</taxon>
        <taxon>Ascomycota</taxon>
        <taxon>Pezizomycotina</taxon>
        <taxon>Sordariomycetes</taxon>
        <taxon>Hypocreomycetidae</taxon>
        <taxon>Hypocreales</taxon>
        <taxon>Cordycipitaceae</taxon>
        <taxon>Cordyceps</taxon>
    </lineage>
</organism>
<evidence type="ECO:0000256" key="1">
    <source>
        <dbReference type="SAM" id="SignalP"/>
    </source>
</evidence>
<feature type="domain" description="DUF7907" evidence="2">
    <location>
        <begin position="33"/>
        <end position="190"/>
    </location>
</feature>
<dbReference type="OrthoDB" id="3518533at2759"/>
<sequence length="226" mass="24406">MLFTAAAFSLIGMTTASPLLPSSSNFPPRDTGKAFNIVVNVTNLSRDFAPSVHGAFLTALHREPSKNYIGVGDGASGPIFFINGTDAEAAKGTTRMLADLGVPGIPFSTQLEDVNGQFVNQIAELNAGPDGEYITVSSDEPASVINLSSPGLCRENINGQEYAVLHRFLVGNDHERIPKECVPVNLIPQCAEQIDSPEDHHLFAREVKCYNDVGSIDWPKYDAFRL</sequence>
<comment type="caution">
    <text evidence="3">The sequence shown here is derived from an EMBL/GenBank/DDBJ whole genome shotgun (WGS) entry which is preliminary data.</text>
</comment>
<protein>
    <recommendedName>
        <fullName evidence="2">DUF7907 domain-containing protein</fullName>
    </recommendedName>
</protein>
<evidence type="ECO:0000313" key="4">
    <source>
        <dbReference type="Proteomes" id="UP000315783"/>
    </source>
</evidence>